<dbReference type="Proteomes" id="UP000472267">
    <property type="component" value="Chromosome 7"/>
</dbReference>
<dbReference type="Ensembl" id="ENSSFAT00005031932.1">
    <property type="protein sequence ID" value="ENSSFAP00005030816.1"/>
    <property type="gene ID" value="ENSSFAG00005015645.1"/>
</dbReference>
<evidence type="ECO:0000313" key="4">
    <source>
        <dbReference type="Proteomes" id="UP000472267"/>
    </source>
</evidence>
<evidence type="ECO:0000256" key="1">
    <source>
        <dbReference type="SAM" id="MobiDB-lite"/>
    </source>
</evidence>
<feature type="region of interest" description="Disordered" evidence="1">
    <location>
        <begin position="150"/>
        <end position="247"/>
    </location>
</feature>
<reference evidence="3" key="3">
    <citation type="submission" date="2025-09" db="UniProtKB">
        <authorList>
            <consortium name="Ensembl"/>
        </authorList>
    </citation>
    <scope>IDENTIFICATION</scope>
</reference>
<evidence type="ECO:0008006" key="5">
    <source>
        <dbReference type="Google" id="ProtNLM"/>
    </source>
</evidence>
<dbReference type="AlphaFoldDB" id="A0A672HNI8"/>
<accession>A0A672HNI8</accession>
<feature type="chain" id="PRO_5025660162" description="Fibroblast growth factor 23" evidence="2">
    <location>
        <begin position="32"/>
        <end position="247"/>
    </location>
</feature>
<sequence>ALREPFTPLIMHPALSSLILIALHVCVPVSCAPRLLAQHQQAETTNTGTHTHTSAAGRHTHWTGSVRQVILPKRTATNSFVSIFDLRRRRFLCLDFKGQLYHSVSILYADREACFFLRIWLSDHRDVLYSASSGRLLRPAAGELRWAEVEPPERPSAQMERLVKRRRRSGEVNPSDPLRTESHPSLSVKDADQPEQDQTGAVSKETIDSCHDPLRVLQPNAPGSPMQDRARHKALEGAPSSLTKATK</sequence>
<evidence type="ECO:0000313" key="3">
    <source>
        <dbReference type="Ensembl" id="ENSSFAP00005030816.1"/>
    </source>
</evidence>
<reference evidence="3" key="2">
    <citation type="submission" date="2025-08" db="UniProtKB">
        <authorList>
            <consortium name="Ensembl"/>
        </authorList>
    </citation>
    <scope>IDENTIFICATION</scope>
</reference>
<name>A0A672HNI8_SALFA</name>
<dbReference type="OMA" id="EPPEHYL"/>
<dbReference type="InParanoid" id="A0A672HNI8"/>
<dbReference type="SUPFAM" id="SSF50353">
    <property type="entry name" value="Cytokine"/>
    <property type="match status" value="1"/>
</dbReference>
<dbReference type="InterPro" id="IPR008996">
    <property type="entry name" value="IL1/FGF"/>
</dbReference>
<feature type="signal peptide" evidence="2">
    <location>
        <begin position="1"/>
        <end position="31"/>
    </location>
</feature>
<dbReference type="Gene3D" id="2.80.10.50">
    <property type="match status" value="1"/>
</dbReference>
<evidence type="ECO:0000256" key="2">
    <source>
        <dbReference type="SAM" id="SignalP"/>
    </source>
</evidence>
<keyword evidence="4" id="KW-1185">Reference proteome</keyword>
<feature type="compositionally biased region" description="Basic and acidic residues" evidence="1">
    <location>
        <begin position="205"/>
        <end position="214"/>
    </location>
</feature>
<protein>
    <recommendedName>
        <fullName evidence="5">Fibroblast growth factor 23</fullName>
    </recommendedName>
</protein>
<keyword evidence="2" id="KW-0732">Signal</keyword>
<organism evidence="3 4">
    <name type="scientific">Salarias fasciatus</name>
    <name type="common">Jewelled blenny</name>
    <name type="synonym">Blennius fasciatus</name>
    <dbReference type="NCBI Taxonomy" id="181472"/>
    <lineage>
        <taxon>Eukaryota</taxon>
        <taxon>Metazoa</taxon>
        <taxon>Chordata</taxon>
        <taxon>Craniata</taxon>
        <taxon>Vertebrata</taxon>
        <taxon>Euteleostomi</taxon>
        <taxon>Actinopterygii</taxon>
        <taxon>Neopterygii</taxon>
        <taxon>Teleostei</taxon>
        <taxon>Neoteleostei</taxon>
        <taxon>Acanthomorphata</taxon>
        <taxon>Ovalentaria</taxon>
        <taxon>Blenniimorphae</taxon>
        <taxon>Blenniiformes</taxon>
        <taxon>Blennioidei</taxon>
        <taxon>Blenniidae</taxon>
        <taxon>Salariinae</taxon>
        <taxon>Salarias</taxon>
    </lineage>
</organism>
<reference evidence="3" key="1">
    <citation type="submission" date="2019-06" db="EMBL/GenBank/DDBJ databases">
        <authorList>
            <consortium name="Wellcome Sanger Institute Data Sharing"/>
        </authorList>
    </citation>
    <scope>NUCLEOTIDE SEQUENCE [LARGE SCALE GENOMIC DNA]</scope>
</reference>
<proteinExistence type="predicted"/>